<dbReference type="PRINTS" id="PR01182">
    <property type="entry name" value="ORNDCRBXLASE"/>
</dbReference>
<dbReference type="KEGG" id="sfm:108919213"/>
<accession>A0A8C9SXI7</accession>
<feature type="domain" description="Orn/DAP/Arg decarboxylase 2 N-terminal" evidence="7">
    <location>
        <begin position="48"/>
        <end position="276"/>
    </location>
</feature>
<dbReference type="PRINTS" id="PR01179">
    <property type="entry name" value="ODADCRBXLASE"/>
</dbReference>
<dbReference type="Pfam" id="PF02784">
    <property type="entry name" value="Orn_Arg_deC_N"/>
    <property type="match status" value="1"/>
</dbReference>
<dbReference type="GO" id="GO:1902269">
    <property type="term" value="P:positive regulation of polyamine transmembrane transport"/>
    <property type="evidence" value="ECO:0007669"/>
    <property type="project" value="TreeGrafter"/>
</dbReference>
<evidence type="ECO:0000313" key="8">
    <source>
        <dbReference type="Ensembl" id="ENSSFOP00015043832.1"/>
    </source>
</evidence>
<dbReference type="SUPFAM" id="SSF51419">
    <property type="entry name" value="PLP-binding barrel"/>
    <property type="match status" value="1"/>
</dbReference>
<dbReference type="PANTHER" id="PTHR11482">
    <property type="entry name" value="ARGININE/DIAMINOPIMELATE/ORNITHINE DECARBOXYLASE"/>
    <property type="match status" value="1"/>
</dbReference>
<keyword evidence="9" id="KW-1185">Reference proteome</keyword>
<dbReference type="GO" id="GO:0004586">
    <property type="term" value="F:ornithine decarboxylase activity"/>
    <property type="evidence" value="ECO:0007669"/>
    <property type="project" value="TreeGrafter"/>
</dbReference>
<dbReference type="GO" id="GO:0033387">
    <property type="term" value="P:putrescine biosynthetic process from arginine, via ornithine"/>
    <property type="evidence" value="ECO:0007669"/>
    <property type="project" value="TreeGrafter"/>
</dbReference>
<evidence type="ECO:0000256" key="1">
    <source>
        <dbReference type="ARBA" id="ARBA00001933"/>
    </source>
</evidence>
<dbReference type="GeneTree" id="ENSGT00950000182995"/>
<evidence type="ECO:0000256" key="3">
    <source>
        <dbReference type="ARBA" id="ARBA00022898"/>
    </source>
</evidence>
<protein>
    <submittedName>
        <fullName evidence="8">Antizyme inhibitor 1b</fullName>
    </submittedName>
</protein>
<evidence type="ECO:0000259" key="7">
    <source>
        <dbReference type="Pfam" id="PF02784"/>
    </source>
</evidence>
<dbReference type="FunFam" id="3.20.20.10:FF:000005">
    <property type="entry name" value="Ornithine decarboxylase"/>
    <property type="match status" value="1"/>
</dbReference>
<comment type="cofactor">
    <cofactor evidence="1">
        <name>pyridoxal 5'-phosphate</name>
        <dbReference type="ChEBI" id="CHEBI:597326"/>
    </cofactor>
</comment>
<dbReference type="InterPro" id="IPR009006">
    <property type="entry name" value="Ala_racemase/Decarboxylase_C"/>
</dbReference>
<evidence type="ECO:0000313" key="9">
    <source>
        <dbReference type="Proteomes" id="UP000694397"/>
    </source>
</evidence>
<dbReference type="GO" id="GO:0042978">
    <property type="term" value="F:ornithine decarboxylase activator activity"/>
    <property type="evidence" value="ECO:0007669"/>
    <property type="project" value="TreeGrafter"/>
</dbReference>
<reference evidence="8" key="2">
    <citation type="submission" date="2025-08" db="UniProtKB">
        <authorList>
            <consortium name="Ensembl"/>
        </authorList>
    </citation>
    <scope>IDENTIFICATION</scope>
</reference>
<proteinExistence type="inferred from homology"/>
<dbReference type="Gene3D" id="3.20.20.10">
    <property type="entry name" value="Alanine racemase"/>
    <property type="match status" value="1"/>
</dbReference>
<gene>
    <name evidence="8" type="primary">AZIN1</name>
    <name evidence="8" type="synonym">LOC108919213</name>
</gene>
<name>A0A8C9SXI7_SCLFO</name>
<dbReference type="PANTHER" id="PTHR11482:SF7">
    <property type="entry name" value="ANTIZYME INHIBITOR 1"/>
    <property type="match status" value="1"/>
</dbReference>
<dbReference type="Gene3D" id="2.40.37.10">
    <property type="entry name" value="Lyase, Ornithine Decarboxylase, Chain A, domain 1"/>
    <property type="match status" value="1"/>
</dbReference>
<dbReference type="GO" id="GO:0042177">
    <property type="term" value="P:negative regulation of protein catabolic process"/>
    <property type="evidence" value="ECO:0007669"/>
    <property type="project" value="TreeGrafter"/>
</dbReference>
<evidence type="ECO:0000256" key="5">
    <source>
        <dbReference type="ARBA" id="ARBA00023239"/>
    </source>
</evidence>
<evidence type="ECO:0000256" key="4">
    <source>
        <dbReference type="ARBA" id="ARBA00023115"/>
    </source>
</evidence>
<dbReference type="InterPro" id="IPR000183">
    <property type="entry name" value="Orn/DAP/Arg_de-COase"/>
</dbReference>
<dbReference type="InterPro" id="IPR002433">
    <property type="entry name" value="Orn_de-COase"/>
</dbReference>
<evidence type="ECO:0000256" key="2">
    <source>
        <dbReference type="ARBA" id="ARBA00008872"/>
    </source>
</evidence>
<keyword evidence="4" id="KW-0620">Polyamine biosynthesis</keyword>
<dbReference type="InterPro" id="IPR022653">
    <property type="entry name" value="De-COase2_pyr-phos_BS"/>
</dbReference>
<dbReference type="SUPFAM" id="SSF50621">
    <property type="entry name" value="Alanine racemase C-terminal domain-like"/>
    <property type="match status" value="1"/>
</dbReference>
<reference evidence="8" key="3">
    <citation type="submission" date="2025-09" db="UniProtKB">
        <authorList>
            <consortium name="Ensembl"/>
        </authorList>
    </citation>
    <scope>IDENTIFICATION</scope>
</reference>
<keyword evidence="3" id="KW-0663">Pyridoxal phosphate</keyword>
<keyword evidence="5" id="KW-0456">Lyase</keyword>
<comment type="similarity">
    <text evidence="2">Belongs to the Orn/Lys/Arg decarboxylase class-II family.</text>
</comment>
<dbReference type="OrthoDB" id="5034579at2759"/>
<organism evidence="8 9">
    <name type="scientific">Scleropages formosus</name>
    <name type="common">Asian bonytongue</name>
    <name type="synonym">Osteoglossum formosum</name>
    <dbReference type="NCBI Taxonomy" id="113540"/>
    <lineage>
        <taxon>Eukaryota</taxon>
        <taxon>Metazoa</taxon>
        <taxon>Chordata</taxon>
        <taxon>Craniata</taxon>
        <taxon>Vertebrata</taxon>
        <taxon>Euteleostomi</taxon>
        <taxon>Actinopterygii</taxon>
        <taxon>Neopterygii</taxon>
        <taxon>Teleostei</taxon>
        <taxon>Osteoglossocephala</taxon>
        <taxon>Osteoglossomorpha</taxon>
        <taxon>Osteoglossiformes</taxon>
        <taxon>Osteoglossidae</taxon>
        <taxon>Scleropages</taxon>
    </lineage>
</organism>
<dbReference type="InterPro" id="IPR022644">
    <property type="entry name" value="De-COase2_N"/>
</dbReference>
<dbReference type="PROSITE" id="PS00878">
    <property type="entry name" value="ODR_DC_2_1"/>
    <property type="match status" value="1"/>
</dbReference>
<dbReference type="AlphaFoldDB" id="A0A8C9SXI7"/>
<dbReference type="Proteomes" id="UP000694397">
    <property type="component" value="Chromosome 23"/>
</dbReference>
<sequence length="430" mass="46785">MKGLLDEQNITVELLEGGTTLGDVIDKHIYEQVLAEKSAFLVANLGVLMQQHVVWQSYMAPMRPFYPVKCNSDPAVIGVLAALGTGFICTSKTELTLVLGFGIAPGDIIFAGGCKQLSHIKYAAKSGVKLFVCDNEVELCKIARCHPGARLLLEVATASEDQETSMAPGCSLKACRHLLECAKELDMQVVGIRFQVPSSCRDFQAYSHAVADAQSVFDMGVEFGFNMRILDIGSGFSGSESHLKQVQSVLGPLLKASFPDLPGVDVIAEPGSFYVSSAFTLVVNIVAKKATIRDGCDHFQDVLSLDNEPEFLYYMNDGVYGSFANRLLDRTIPAPSVHKKVLTVEEPVFASSLWGTTSDELEQVVERCLLPELSVGDWLVFSNMGVHDLGGLQQPPVHYISFADQWSKVQEAGISCNCSLKNCLMIPRCS</sequence>
<comment type="function">
    <text evidence="6">Catalyzes the first and rate-limiting step of polyamine biosynthesis that converts ornithine into putrescine, which is the precursor for the polyamines, spermidine and spermine. Polyamines are essential for cell proliferation and are implicated in cellular processes, ranging from DNA replication to apoptosis.</text>
</comment>
<evidence type="ECO:0000256" key="6">
    <source>
        <dbReference type="ARBA" id="ARBA00037173"/>
    </source>
</evidence>
<dbReference type="InterPro" id="IPR029066">
    <property type="entry name" value="PLP-binding_barrel"/>
</dbReference>
<reference evidence="8 9" key="1">
    <citation type="submission" date="2019-04" db="EMBL/GenBank/DDBJ databases">
        <authorList>
            <consortium name="Wellcome Sanger Institute Data Sharing"/>
        </authorList>
    </citation>
    <scope>NUCLEOTIDE SEQUENCE [LARGE SCALE GENOMIC DNA]</scope>
</reference>
<dbReference type="GO" id="GO:0005737">
    <property type="term" value="C:cytoplasm"/>
    <property type="evidence" value="ECO:0007669"/>
    <property type="project" value="TreeGrafter"/>
</dbReference>
<dbReference type="Ensembl" id="ENSSFOT00015062549.1">
    <property type="protein sequence ID" value="ENSSFOP00015043832.1"/>
    <property type="gene ID" value="ENSSFOG00015024619.1"/>
</dbReference>